<organism evidence="3 4">
    <name type="scientific">Bailinhaonella thermotolerans</name>
    <dbReference type="NCBI Taxonomy" id="1070861"/>
    <lineage>
        <taxon>Bacteria</taxon>
        <taxon>Bacillati</taxon>
        <taxon>Actinomycetota</taxon>
        <taxon>Actinomycetes</taxon>
        <taxon>Streptosporangiales</taxon>
        <taxon>Streptosporangiaceae</taxon>
        <taxon>Bailinhaonella</taxon>
    </lineage>
</organism>
<dbReference type="PROSITE" id="PS50943">
    <property type="entry name" value="HTH_CROC1"/>
    <property type="match status" value="1"/>
</dbReference>
<dbReference type="RefSeq" id="WP_119926048.1">
    <property type="nucleotide sequence ID" value="NZ_QZEY01000003.1"/>
</dbReference>
<dbReference type="InterPro" id="IPR001387">
    <property type="entry name" value="Cro/C1-type_HTH"/>
</dbReference>
<dbReference type="PANTHER" id="PTHR46797">
    <property type="entry name" value="HTH-TYPE TRANSCRIPTIONAL REGULATOR"/>
    <property type="match status" value="1"/>
</dbReference>
<evidence type="ECO:0000313" key="4">
    <source>
        <dbReference type="Proteomes" id="UP000265768"/>
    </source>
</evidence>
<accession>A0A3A4AXE4</accession>
<keyword evidence="4" id="KW-1185">Reference proteome</keyword>
<comment type="caution">
    <text evidence="3">The sequence shown here is derived from an EMBL/GenBank/DDBJ whole genome shotgun (WGS) entry which is preliminary data.</text>
</comment>
<dbReference type="SUPFAM" id="SSF47413">
    <property type="entry name" value="lambda repressor-like DNA-binding domains"/>
    <property type="match status" value="1"/>
</dbReference>
<dbReference type="Pfam" id="PF13560">
    <property type="entry name" value="HTH_31"/>
    <property type="match status" value="1"/>
</dbReference>
<sequence length="406" mass="44644">MTTTATEIPIGERVRFYRQAQQKKQAVVAGLAGITEDYLSQIERGVRTPTVPLLHRLSRILDVPVAALFGEPSFEPDSTVHPIGAVLQRTLTSYHAVNGDHDAAELGLLRTRLGEAWTTWQTSRARFSETAALIPELVADVQSATRSLRRHDDAGVRREACRLAADMYFLLRTFTKRIGRPDLALLVADRGVSAAEDADDPLRVAAAKWNLGQILLSRNEPESAEELAICGVRELRRALPEQTPDRAALEGALWLVAAVAAARNGDCWTARDRLRDQAMPAAEVSGDGNVFWTVFGPTNVMLHSVSVEMEAGETAEALRLADRVDLASSPSLERRTTFAIEVARCYELRREDAAVFLHLLNAESTGPEDLRYNVMARDLVRGLLKRARPTYASQVNGLAGRIGLYA</sequence>
<dbReference type="GO" id="GO:0005829">
    <property type="term" value="C:cytosol"/>
    <property type="evidence" value="ECO:0007669"/>
    <property type="project" value="TreeGrafter"/>
</dbReference>
<dbReference type="GO" id="GO:0003700">
    <property type="term" value="F:DNA-binding transcription factor activity"/>
    <property type="evidence" value="ECO:0007669"/>
    <property type="project" value="TreeGrafter"/>
</dbReference>
<dbReference type="GO" id="GO:0003677">
    <property type="term" value="F:DNA binding"/>
    <property type="evidence" value="ECO:0007669"/>
    <property type="project" value="UniProtKB-KW"/>
</dbReference>
<dbReference type="CDD" id="cd00093">
    <property type="entry name" value="HTH_XRE"/>
    <property type="match status" value="1"/>
</dbReference>
<dbReference type="EMBL" id="QZEY01000003">
    <property type="protein sequence ID" value="RJL33089.1"/>
    <property type="molecule type" value="Genomic_DNA"/>
</dbReference>
<evidence type="ECO:0000256" key="1">
    <source>
        <dbReference type="ARBA" id="ARBA00023125"/>
    </source>
</evidence>
<dbReference type="PANTHER" id="PTHR46797:SF1">
    <property type="entry name" value="METHYLPHOSPHONATE SYNTHASE"/>
    <property type="match status" value="1"/>
</dbReference>
<gene>
    <name evidence="3" type="ORF">D5H75_09515</name>
</gene>
<dbReference type="Proteomes" id="UP000265768">
    <property type="component" value="Unassembled WGS sequence"/>
</dbReference>
<dbReference type="InterPro" id="IPR050807">
    <property type="entry name" value="TransReg_Diox_bact_type"/>
</dbReference>
<dbReference type="InterPro" id="IPR010982">
    <property type="entry name" value="Lambda_DNA-bd_dom_sf"/>
</dbReference>
<protein>
    <submittedName>
        <fullName evidence="3">XRE family transcriptional regulator</fullName>
    </submittedName>
</protein>
<proteinExistence type="predicted"/>
<dbReference type="SMART" id="SM00530">
    <property type="entry name" value="HTH_XRE"/>
    <property type="match status" value="1"/>
</dbReference>
<evidence type="ECO:0000313" key="3">
    <source>
        <dbReference type="EMBL" id="RJL33089.1"/>
    </source>
</evidence>
<keyword evidence="1" id="KW-0238">DNA-binding</keyword>
<feature type="domain" description="HTH cro/C1-type" evidence="2">
    <location>
        <begin position="14"/>
        <end position="68"/>
    </location>
</feature>
<dbReference type="OrthoDB" id="3504495at2"/>
<evidence type="ECO:0000259" key="2">
    <source>
        <dbReference type="PROSITE" id="PS50943"/>
    </source>
</evidence>
<dbReference type="Gene3D" id="1.10.260.40">
    <property type="entry name" value="lambda repressor-like DNA-binding domains"/>
    <property type="match status" value="1"/>
</dbReference>
<dbReference type="AlphaFoldDB" id="A0A3A4AXE4"/>
<name>A0A3A4AXE4_9ACTN</name>
<reference evidence="3 4" key="1">
    <citation type="submission" date="2018-09" db="EMBL/GenBank/DDBJ databases">
        <title>YIM 75507 draft genome.</title>
        <authorList>
            <person name="Tang S."/>
            <person name="Feng Y."/>
        </authorList>
    </citation>
    <scope>NUCLEOTIDE SEQUENCE [LARGE SCALE GENOMIC DNA]</scope>
    <source>
        <strain evidence="3 4">YIM 75507</strain>
    </source>
</reference>